<reference evidence="1" key="1">
    <citation type="submission" date="2018-11" db="EMBL/GenBank/DDBJ databases">
        <authorList>
            <consortium name="Pathogen Informatics"/>
        </authorList>
    </citation>
    <scope>NUCLEOTIDE SEQUENCE</scope>
</reference>
<comment type="caution">
    <text evidence="1">The sequence shown here is derived from an EMBL/GenBank/DDBJ whole genome shotgun (WGS) entry which is preliminary data.</text>
</comment>
<keyword evidence="2" id="KW-1185">Reference proteome</keyword>
<sequence>MVVMPPPNIYALVTNSVRDDDETRTLETPLHYCASAGNSDILLEIVNHLHQDVWMTVNKQAKVSHSLLADLLSSARLCALYFA</sequence>
<protein>
    <submittedName>
        <fullName evidence="1">Uncharacterized protein</fullName>
    </submittedName>
</protein>
<dbReference type="EMBL" id="CAAALY010253764">
    <property type="protein sequence ID" value="VEL37013.1"/>
    <property type="molecule type" value="Genomic_DNA"/>
</dbReference>
<dbReference type="Proteomes" id="UP000784294">
    <property type="component" value="Unassembled WGS sequence"/>
</dbReference>
<gene>
    <name evidence="1" type="ORF">PXEA_LOCUS30453</name>
</gene>
<name>A0A3S5B5F9_9PLAT</name>
<accession>A0A3S5B5F9</accession>
<organism evidence="1 2">
    <name type="scientific">Protopolystoma xenopodis</name>
    <dbReference type="NCBI Taxonomy" id="117903"/>
    <lineage>
        <taxon>Eukaryota</taxon>
        <taxon>Metazoa</taxon>
        <taxon>Spiralia</taxon>
        <taxon>Lophotrochozoa</taxon>
        <taxon>Platyhelminthes</taxon>
        <taxon>Monogenea</taxon>
        <taxon>Polyopisthocotylea</taxon>
        <taxon>Polystomatidea</taxon>
        <taxon>Polystomatidae</taxon>
        <taxon>Protopolystoma</taxon>
    </lineage>
</organism>
<evidence type="ECO:0000313" key="1">
    <source>
        <dbReference type="EMBL" id="VEL37013.1"/>
    </source>
</evidence>
<evidence type="ECO:0000313" key="2">
    <source>
        <dbReference type="Proteomes" id="UP000784294"/>
    </source>
</evidence>
<proteinExistence type="predicted"/>
<dbReference type="AlphaFoldDB" id="A0A3S5B5F9"/>